<evidence type="ECO:0000313" key="4">
    <source>
        <dbReference type="Proteomes" id="UP001189429"/>
    </source>
</evidence>
<gene>
    <name evidence="3" type="ORF">PCOR1329_LOCUS3942</name>
</gene>
<accession>A0ABN9PL31</accession>
<evidence type="ECO:0000313" key="3">
    <source>
        <dbReference type="EMBL" id="CAK0793738.1"/>
    </source>
</evidence>
<comment type="caution">
    <text evidence="3">The sequence shown here is derived from an EMBL/GenBank/DDBJ whole genome shotgun (WGS) entry which is preliminary data.</text>
</comment>
<dbReference type="Pfam" id="PF00581">
    <property type="entry name" value="Rhodanese"/>
    <property type="match status" value="1"/>
</dbReference>
<keyword evidence="1" id="KW-0732">Signal</keyword>
<dbReference type="Gene3D" id="3.40.250.10">
    <property type="entry name" value="Rhodanese-like domain"/>
    <property type="match status" value="1"/>
</dbReference>
<dbReference type="InterPro" id="IPR001763">
    <property type="entry name" value="Rhodanese-like_dom"/>
</dbReference>
<reference evidence="3" key="1">
    <citation type="submission" date="2023-10" db="EMBL/GenBank/DDBJ databases">
        <authorList>
            <person name="Chen Y."/>
            <person name="Shah S."/>
            <person name="Dougan E. K."/>
            <person name="Thang M."/>
            <person name="Chan C."/>
        </authorList>
    </citation>
    <scope>NUCLEOTIDE SEQUENCE [LARGE SCALE GENOMIC DNA]</scope>
</reference>
<keyword evidence="4" id="KW-1185">Reference proteome</keyword>
<dbReference type="InterPro" id="IPR044684">
    <property type="entry name" value="STR17/STR18/HARC1-like"/>
</dbReference>
<proteinExistence type="predicted"/>
<feature type="domain" description="Rhodanese" evidence="2">
    <location>
        <begin position="64"/>
        <end position="166"/>
    </location>
</feature>
<name>A0ABN9PL31_9DINO</name>
<sequence length="167" mass="17498">MARRGGAAALLALALLLAALARQAAFAGAPRGRAPPSARAPDAAAASARRYRSIQSPEAAGLLETGEWAYLDVRRPDEQQAVGVPELPEYGAGLHTVTSHVVPWEEWLPQVESTFPDKGQKLIVGCAAGVRSKAAAQVLEGAGYTSVLELDDGYNGWRASGLPARMP</sequence>
<evidence type="ECO:0000256" key="1">
    <source>
        <dbReference type="SAM" id="SignalP"/>
    </source>
</evidence>
<dbReference type="EMBL" id="CAUYUJ010001025">
    <property type="protein sequence ID" value="CAK0793738.1"/>
    <property type="molecule type" value="Genomic_DNA"/>
</dbReference>
<dbReference type="SUPFAM" id="SSF52821">
    <property type="entry name" value="Rhodanese/Cell cycle control phosphatase"/>
    <property type="match status" value="1"/>
</dbReference>
<evidence type="ECO:0000259" key="2">
    <source>
        <dbReference type="PROSITE" id="PS50206"/>
    </source>
</evidence>
<feature type="chain" id="PRO_5046216915" description="Rhodanese domain-containing protein" evidence="1">
    <location>
        <begin position="22"/>
        <end position="167"/>
    </location>
</feature>
<protein>
    <recommendedName>
        <fullName evidence="2">Rhodanese domain-containing protein</fullName>
    </recommendedName>
</protein>
<dbReference type="CDD" id="cd00158">
    <property type="entry name" value="RHOD"/>
    <property type="match status" value="1"/>
</dbReference>
<dbReference type="Proteomes" id="UP001189429">
    <property type="component" value="Unassembled WGS sequence"/>
</dbReference>
<organism evidence="3 4">
    <name type="scientific">Prorocentrum cordatum</name>
    <dbReference type="NCBI Taxonomy" id="2364126"/>
    <lineage>
        <taxon>Eukaryota</taxon>
        <taxon>Sar</taxon>
        <taxon>Alveolata</taxon>
        <taxon>Dinophyceae</taxon>
        <taxon>Prorocentrales</taxon>
        <taxon>Prorocentraceae</taxon>
        <taxon>Prorocentrum</taxon>
    </lineage>
</organism>
<feature type="signal peptide" evidence="1">
    <location>
        <begin position="1"/>
        <end position="21"/>
    </location>
</feature>
<dbReference type="PANTHER" id="PTHR44542">
    <property type="entry name" value="THIOSULFATE SULFURTRANSFERASE 18"/>
    <property type="match status" value="1"/>
</dbReference>
<dbReference type="SMART" id="SM00450">
    <property type="entry name" value="RHOD"/>
    <property type="match status" value="1"/>
</dbReference>
<dbReference type="PANTHER" id="PTHR44542:SF14">
    <property type="entry name" value="PROTEIN HIGH ARSENIC CONTENT 1, MITOCHONDRIAL-RELATED"/>
    <property type="match status" value="1"/>
</dbReference>
<dbReference type="PROSITE" id="PS50206">
    <property type="entry name" value="RHODANESE_3"/>
    <property type="match status" value="1"/>
</dbReference>
<dbReference type="InterPro" id="IPR036873">
    <property type="entry name" value="Rhodanese-like_dom_sf"/>
</dbReference>